<feature type="signal peptide" evidence="1">
    <location>
        <begin position="1"/>
        <end position="40"/>
    </location>
</feature>
<organism evidence="2 3">
    <name type="scientific">Laccaria amethystina LaAM-08-1</name>
    <dbReference type="NCBI Taxonomy" id="1095629"/>
    <lineage>
        <taxon>Eukaryota</taxon>
        <taxon>Fungi</taxon>
        <taxon>Dikarya</taxon>
        <taxon>Basidiomycota</taxon>
        <taxon>Agaricomycotina</taxon>
        <taxon>Agaricomycetes</taxon>
        <taxon>Agaricomycetidae</taxon>
        <taxon>Agaricales</taxon>
        <taxon>Agaricineae</taxon>
        <taxon>Hydnangiaceae</taxon>
        <taxon>Laccaria</taxon>
    </lineage>
</organism>
<evidence type="ECO:0000313" key="2">
    <source>
        <dbReference type="EMBL" id="KIK03104.1"/>
    </source>
</evidence>
<proteinExistence type="predicted"/>
<dbReference type="HOGENOM" id="CLU_2740440_0_0_1"/>
<dbReference type="AlphaFoldDB" id="A0A0C9XNP8"/>
<feature type="chain" id="PRO_5002222901" evidence="1">
    <location>
        <begin position="41"/>
        <end position="71"/>
    </location>
</feature>
<name>A0A0C9XNP8_9AGAR</name>
<keyword evidence="3" id="KW-1185">Reference proteome</keyword>
<evidence type="ECO:0000256" key="1">
    <source>
        <dbReference type="SAM" id="SignalP"/>
    </source>
</evidence>
<dbReference type="Proteomes" id="UP000054477">
    <property type="component" value="Unassembled WGS sequence"/>
</dbReference>
<keyword evidence="1" id="KW-0732">Signal</keyword>
<sequence>MPLSFRSQIRQGGLFKCFLNFSKGVLWLLSLLGPNKPVQSTWPPLYACPSIPPSTLPFHDGVMRRPSDCIR</sequence>
<evidence type="ECO:0000313" key="3">
    <source>
        <dbReference type="Proteomes" id="UP000054477"/>
    </source>
</evidence>
<gene>
    <name evidence="2" type="ORF">K443DRAFT_491843</name>
</gene>
<reference evidence="3" key="2">
    <citation type="submission" date="2015-01" db="EMBL/GenBank/DDBJ databases">
        <title>Evolutionary Origins and Diversification of the Mycorrhizal Mutualists.</title>
        <authorList>
            <consortium name="DOE Joint Genome Institute"/>
            <consortium name="Mycorrhizal Genomics Consortium"/>
            <person name="Kohler A."/>
            <person name="Kuo A."/>
            <person name="Nagy L.G."/>
            <person name="Floudas D."/>
            <person name="Copeland A."/>
            <person name="Barry K.W."/>
            <person name="Cichocki N."/>
            <person name="Veneault-Fourrey C."/>
            <person name="LaButti K."/>
            <person name="Lindquist E.A."/>
            <person name="Lipzen A."/>
            <person name="Lundell T."/>
            <person name="Morin E."/>
            <person name="Murat C."/>
            <person name="Riley R."/>
            <person name="Ohm R."/>
            <person name="Sun H."/>
            <person name="Tunlid A."/>
            <person name="Henrissat B."/>
            <person name="Grigoriev I.V."/>
            <person name="Hibbett D.S."/>
            <person name="Martin F."/>
        </authorList>
    </citation>
    <scope>NUCLEOTIDE SEQUENCE [LARGE SCALE GENOMIC DNA]</scope>
    <source>
        <strain evidence="3">LaAM-08-1</strain>
    </source>
</reference>
<protein>
    <submittedName>
        <fullName evidence="2">Uncharacterized protein</fullName>
    </submittedName>
</protein>
<reference evidence="2 3" key="1">
    <citation type="submission" date="2014-04" db="EMBL/GenBank/DDBJ databases">
        <authorList>
            <consortium name="DOE Joint Genome Institute"/>
            <person name="Kuo A."/>
            <person name="Kohler A."/>
            <person name="Nagy L.G."/>
            <person name="Floudas D."/>
            <person name="Copeland A."/>
            <person name="Barry K.W."/>
            <person name="Cichocki N."/>
            <person name="Veneault-Fourrey C."/>
            <person name="LaButti K."/>
            <person name="Lindquist E.A."/>
            <person name="Lipzen A."/>
            <person name="Lundell T."/>
            <person name="Morin E."/>
            <person name="Murat C."/>
            <person name="Sun H."/>
            <person name="Tunlid A."/>
            <person name="Henrissat B."/>
            <person name="Grigoriev I.V."/>
            <person name="Hibbett D.S."/>
            <person name="Martin F."/>
            <person name="Nordberg H.P."/>
            <person name="Cantor M.N."/>
            <person name="Hua S.X."/>
        </authorList>
    </citation>
    <scope>NUCLEOTIDE SEQUENCE [LARGE SCALE GENOMIC DNA]</scope>
    <source>
        <strain evidence="2 3">LaAM-08-1</strain>
    </source>
</reference>
<dbReference type="EMBL" id="KN838584">
    <property type="protein sequence ID" value="KIK03104.1"/>
    <property type="molecule type" value="Genomic_DNA"/>
</dbReference>
<accession>A0A0C9XNP8</accession>